<dbReference type="Pfam" id="PF07899">
    <property type="entry name" value="Frigida"/>
    <property type="match status" value="1"/>
</dbReference>
<feature type="region of interest" description="Disordered" evidence="5">
    <location>
        <begin position="71"/>
        <end position="113"/>
    </location>
</feature>
<dbReference type="GO" id="GO:0009908">
    <property type="term" value="P:flower development"/>
    <property type="evidence" value="ECO:0007669"/>
    <property type="project" value="UniProtKB-KW"/>
</dbReference>
<evidence type="ECO:0000313" key="7">
    <source>
        <dbReference type="Proteomes" id="UP000541444"/>
    </source>
</evidence>
<keyword evidence="2 4" id="KW-0221">Differentiation</keyword>
<evidence type="ECO:0000256" key="5">
    <source>
        <dbReference type="SAM" id="MobiDB-lite"/>
    </source>
</evidence>
<dbReference type="EMBL" id="JACGCM010001789">
    <property type="protein sequence ID" value="KAF6149612.1"/>
    <property type="molecule type" value="Genomic_DNA"/>
</dbReference>
<evidence type="ECO:0000256" key="3">
    <source>
        <dbReference type="ARBA" id="ARBA00023089"/>
    </source>
</evidence>
<dbReference type="Proteomes" id="UP000541444">
    <property type="component" value="Unassembled WGS sequence"/>
</dbReference>
<comment type="caution">
    <text evidence="6">The sequence shown here is derived from an EMBL/GenBank/DDBJ whole genome shotgun (WGS) entry which is preliminary data.</text>
</comment>
<comment type="similarity">
    <text evidence="1 4">Belongs to the Frigida family.</text>
</comment>
<evidence type="ECO:0000256" key="2">
    <source>
        <dbReference type="ARBA" id="ARBA00022782"/>
    </source>
</evidence>
<protein>
    <recommendedName>
        <fullName evidence="4">FRIGIDA-like protein</fullName>
    </recommendedName>
</protein>
<organism evidence="6 7">
    <name type="scientific">Kingdonia uniflora</name>
    <dbReference type="NCBI Taxonomy" id="39325"/>
    <lineage>
        <taxon>Eukaryota</taxon>
        <taxon>Viridiplantae</taxon>
        <taxon>Streptophyta</taxon>
        <taxon>Embryophyta</taxon>
        <taxon>Tracheophyta</taxon>
        <taxon>Spermatophyta</taxon>
        <taxon>Magnoliopsida</taxon>
        <taxon>Ranunculales</taxon>
        <taxon>Circaeasteraceae</taxon>
        <taxon>Kingdonia</taxon>
    </lineage>
</organism>
<dbReference type="OrthoDB" id="1166059at2759"/>
<accession>A0A7J7M437</accession>
<evidence type="ECO:0000256" key="4">
    <source>
        <dbReference type="RuleBase" id="RU364012"/>
    </source>
</evidence>
<reference evidence="6 7" key="1">
    <citation type="journal article" date="2020" name="IScience">
        <title>Genome Sequencing of the Endangered Kingdonia uniflora (Circaeasteraceae, Ranunculales) Reveals Potential Mechanisms of Evolutionary Specialization.</title>
        <authorList>
            <person name="Sun Y."/>
            <person name="Deng T."/>
            <person name="Zhang A."/>
            <person name="Moore M.J."/>
            <person name="Landis J.B."/>
            <person name="Lin N."/>
            <person name="Zhang H."/>
            <person name="Zhang X."/>
            <person name="Huang J."/>
            <person name="Zhang X."/>
            <person name="Sun H."/>
            <person name="Wang H."/>
        </authorList>
    </citation>
    <scope>NUCLEOTIDE SEQUENCE [LARGE SCALE GENOMIC DNA]</scope>
    <source>
        <strain evidence="6">TB1705</strain>
        <tissue evidence="6">Leaf</tissue>
    </source>
</reference>
<evidence type="ECO:0000256" key="1">
    <source>
        <dbReference type="ARBA" id="ARBA00008956"/>
    </source>
</evidence>
<proteinExistence type="inferred from homology"/>
<keyword evidence="7" id="KW-1185">Reference proteome</keyword>
<feature type="compositionally biased region" description="Polar residues" evidence="5">
    <location>
        <begin position="402"/>
        <end position="416"/>
    </location>
</feature>
<keyword evidence="3 4" id="KW-0287">Flowering</keyword>
<feature type="region of interest" description="Disordered" evidence="5">
    <location>
        <begin position="390"/>
        <end position="432"/>
    </location>
</feature>
<name>A0A7J7M437_9MAGN</name>
<evidence type="ECO:0000313" key="6">
    <source>
        <dbReference type="EMBL" id="KAF6149612.1"/>
    </source>
</evidence>
<dbReference type="AlphaFoldDB" id="A0A7J7M437"/>
<keyword evidence="4" id="KW-0217">Developmental protein</keyword>
<gene>
    <name evidence="6" type="ORF">GIB67_011221</name>
</gene>
<dbReference type="PANTHER" id="PTHR31791">
    <property type="entry name" value="FRIGIDA-LIKE PROTEIN 3-RELATED"/>
    <property type="match status" value="1"/>
</dbReference>
<dbReference type="PANTHER" id="PTHR31791:SF47">
    <property type="entry name" value="INACTIVE FRIGIDA-LIKE PROTEIN 2"/>
    <property type="match status" value="1"/>
</dbReference>
<dbReference type="GO" id="GO:0030154">
    <property type="term" value="P:cell differentiation"/>
    <property type="evidence" value="ECO:0007669"/>
    <property type="project" value="UniProtKB-KW"/>
</dbReference>
<dbReference type="InterPro" id="IPR012474">
    <property type="entry name" value="Frigida"/>
</dbReference>
<sequence length="526" mass="58349">MALVKSVTEALQSSDAKKETLRKTFEDLQLQSSLLSSFTLQWRDLEDHFDSIRKSVDDRIKHLESLESLKPKSKVIKPKQSTTTTTTPVTDSKLKPKLKPKQSTPKQVETPVKEDPVTKLVHPEMRLLCVKNDAMGLRSYMVNHRTKLNSIRDEVGVALKASADPAKLVLDAMQGFYVGNAKGDSKDGGLFAIRGTCILLLEQLASISPIVKPQLKERAKKLALEWKGNVGVEEAKSLESLGFLQLLASFGLASSFESNDIIDVIISISRNKRKQAIDLCRTLCPAEKISDLIQKLSKKGRQLEAVRFVYELELVDKFPPVPLLKAYLKQTQKVAGDLMSKNGSSSQSQHDAISKELGALKAIIKCIEDHNLQAEYPRESLDKRIEQLEKQKSSLKKRPVTDAQQESKITQPQQSAIKRPRPTALNSEPTSSHLISQYPPLNLHDHLNPYLNSSQYGMFNARQYLSNGASSYGSGTSLPGYGLNLSPPRSRLFPSNSSLTSSIYDRPIGMAGLLGLPPSHRSLFNP</sequence>